<name>A0A7M5UUJ3_9CNID</name>
<reference evidence="1" key="1">
    <citation type="submission" date="2021-01" db="UniProtKB">
        <authorList>
            <consortium name="EnsemblMetazoa"/>
        </authorList>
    </citation>
    <scope>IDENTIFICATION</scope>
</reference>
<keyword evidence="2" id="KW-1185">Reference proteome</keyword>
<dbReference type="AlphaFoldDB" id="A0A7M5UUJ3"/>
<sequence>EKNVKTLANKDELVMRLYLLKSGRSQFVSHHVKKILLNTISIEEKLILEQQKLKTLGTKPIQCRRKFATTEINKSIIPIFPSMKRVEDLIEVFGELKVFLRVQVAENAISIAKIPRQVSAESANNVDERERYFEIGATLKIKWVQNQL</sequence>
<evidence type="ECO:0000313" key="1">
    <source>
        <dbReference type="EnsemblMetazoa" id="CLYHEMP004356.1"/>
    </source>
</evidence>
<dbReference type="EnsemblMetazoa" id="CLYHEMT004356.1">
    <property type="protein sequence ID" value="CLYHEMP004356.1"/>
    <property type="gene ID" value="CLYHEMG004356"/>
</dbReference>
<evidence type="ECO:0000313" key="2">
    <source>
        <dbReference type="Proteomes" id="UP000594262"/>
    </source>
</evidence>
<accession>A0A7M5UUJ3</accession>
<proteinExistence type="predicted"/>
<organism evidence="1 2">
    <name type="scientific">Clytia hemisphaerica</name>
    <dbReference type="NCBI Taxonomy" id="252671"/>
    <lineage>
        <taxon>Eukaryota</taxon>
        <taxon>Metazoa</taxon>
        <taxon>Cnidaria</taxon>
        <taxon>Hydrozoa</taxon>
        <taxon>Hydroidolina</taxon>
        <taxon>Leptothecata</taxon>
        <taxon>Obeliida</taxon>
        <taxon>Clytiidae</taxon>
        <taxon>Clytia</taxon>
    </lineage>
</organism>
<protein>
    <submittedName>
        <fullName evidence="1">Uncharacterized protein</fullName>
    </submittedName>
</protein>
<dbReference type="Proteomes" id="UP000594262">
    <property type="component" value="Unplaced"/>
</dbReference>